<comment type="caution">
    <text evidence="1">The sequence shown here is derived from an EMBL/GenBank/DDBJ whole genome shotgun (WGS) entry which is preliminary data.</text>
</comment>
<dbReference type="OrthoDB" id="9794577at2"/>
<evidence type="ECO:0000313" key="2">
    <source>
        <dbReference type="Proteomes" id="UP000291613"/>
    </source>
</evidence>
<protein>
    <submittedName>
        <fullName evidence="1">Tyrosine-protein kinase family protein</fullName>
    </submittedName>
</protein>
<dbReference type="GO" id="GO:0016301">
    <property type="term" value="F:kinase activity"/>
    <property type="evidence" value="ECO:0007669"/>
    <property type="project" value="UniProtKB-KW"/>
</dbReference>
<sequence length="199" mass="21168">MEAEPRAALFACAEGDEGSAEAALGACRAAEAEGLRSCMLLWGSEPYKLAAKTWRQAADADSAPFVLGRHPLKILRGMPGDPDVLELALKENFLRDVVTAERQPGGGDLRTGLTDVLLSELGKLYDVTVIVTGPVIADPYALILADSVPGVVIVIRSGKTRLAEATRVKSLVEAAGGSIVGAVMTYHKQYLPDWLARRL</sequence>
<reference evidence="1 2" key="1">
    <citation type="submission" date="2019-02" db="EMBL/GenBank/DDBJ databases">
        <title>Hansschlegelia quercus sp. nov., a novel methylotrophic bacterium from buds of oak (Quercus robur L.).</title>
        <authorList>
            <person name="Agafonova N.V."/>
            <person name="Kaparullina E.N."/>
            <person name="Grouzdev D.S."/>
            <person name="Doronina N.V."/>
        </authorList>
    </citation>
    <scope>NUCLEOTIDE SEQUENCE [LARGE SCALE GENOMIC DNA]</scope>
    <source>
        <strain evidence="1 2">Dub</strain>
    </source>
</reference>
<evidence type="ECO:0000313" key="1">
    <source>
        <dbReference type="EMBL" id="TBN54044.1"/>
    </source>
</evidence>
<dbReference type="InterPro" id="IPR027417">
    <property type="entry name" value="P-loop_NTPase"/>
</dbReference>
<dbReference type="Gene3D" id="3.40.50.300">
    <property type="entry name" value="P-loop containing nucleotide triphosphate hydrolases"/>
    <property type="match status" value="1"/>
</dbReference>
<proteinExistence type="predicted"/>
<accession>A0A4Q9GMU4</accession>
<organism evidence="1 2">
    <name type="scientific">Hansschlegelia quercus</name>
    <dbReference type="NCBI Taxonomy" id="2528245"/>
    <lineage>
        <taxon>Bacteria</taxon>
        <taxon>Pseudomonadati</taxon>
        <taxon>Pseudomonadota</taxon>
        <taxon>Alphaproteobacteria</taxon>
        <taxon>Hyphomicrobiales</taxon>
        <taxon>Methylopilaceae</taxon>
        <taxon>Hansschlegelia</taxon>
    </lineage>
</organism>
<name>A0A4Q9GMU4_9HYPH</name>
<keyword evidence="2" id="KW-1185">Reference proteome</keyword>
<gene>
    <name evidence="1" type="ORF">EYR15_04060</name>
</gene>
<dbReference type="Proteomes" id="UP000291613">
    <property type="component" value="Unassembled WGS sequence"/>
</dbReference>
<dbReference type="RefSeq" id="WP_131001639.1">
    <property type="nucleotide sequence ID" value="NZ_JBHSZR010000005.1"/>
</dbReference>
<dbReference type="AlphaFoldDB" id="A0A4Q9GMU4"/>
<dbReference type="EMBL" id="SIUB01000002">
    <property type="protein sequence ID" value="TBN54044.1"/>
    <property type="molecule type" value="Genomic_DNA"/>
</dbReference>
<keyword evidence="1" id="KW-0808">Transferase</keyword>
<keyword evidence="1" id="KW-0418">Kinase</keyword>